<sequence length="232" mass="26052">MRFRRPSVKYSATPEPVTPYQKAAQVWDERLGSARVQARNWRMMAFGCLLLSIGLAGAYVWRATQSLVTPFVIEVEHLGKVRAVGKAATPYQPTDAQTAYHLARFIGNVRTISLDPLVVRQNWLDAYDYTTDRGAAFLNDYARANDPFTKIGKQTVTVEVSSIVRASDRSFQAQWTERRYVNGSLAETEQWTAILTVALQPPNTEAKLRTNPLGIYVDGINWSRQLSGGNRP</sequence>
<feature type="transmembrane region" description="Helical" evidence="5">
    <location>
        <begin position="43"/>
        <end position="61"/>
    </location>
</feature>
<gene>
    <name evidence="7" type="ORF">C7440_1591</name>
</gene>
<name>A0A2U1CM87_9BURK</name>
<evidence type="ECO:0000313" key="8">
    <source>
        <dbReference type="Proteomes" id="UP000246145"/>
    </source>
</evidence>
<proteinExistence type="predicted"/>
<dbReference type="InterPro" id="IPR032710">
    <property type="entry name" value="NTF2-like_dom_sf"/>
</dbReference>
<evidence type="ECO:0000256" key="1">
    <source>
        <dbReference type="ARBA" id="ARBA00004167"/>
    </source>
</evidence>
<evidence type="ECO:0000256" key="3">
    <source>
        <dbReference type="ARBA" id="ARBA00022989"/>
    </source>
</evidence>
<feature type="domain" description="Bacterial virulence protein VirB8" evidence="6">
    <location>
        <begin position="22"/>
        <end position="224"/>
    </location>
</feature>
<dbReference type="OrthoDB" id="9778195at2"/>
<keyword evidence="3 5" id="KW-1133">Transmembrane helix</keyword>
<dbReference type="GO" id="GO:0016020">
    <property type="term" value="C:membrane"/>
    <property type="evidence" value="ECO:0007669"/>
    <property type="project" value="UniProtKB-SubCell"/>
</dbReference>
<organism evidence="7 8">
    <name type="scientific">Pusillimonas noertemannii</name>
    <dbReference type="NCBI Taxonomy" id="305977"/>
    <lineage>
        <taxon>Bacteria</taxon>
        <taxon>Pseudomonadati</taxon>
        <taxon>Pseudomonadota</taxon>
        <taxon>Betaproteobacteria</taxon>
        <taxon>Burkholderiales</taxon>
        <taxon>Alcaligenaceae</taxon>
        <taxon>Pusillimonas</taxon>
    </lineage>
</organism>
<dbReference type="AlphaFoldDB" id="A0A2U1CM87"/>
<dbReference type="Pfam" id="PF04335">
    <property type="entry name" value="VirB8"/>
    <property type="match status" value="1"/>
</dbReference>
<evidence type="ECO:0000256" key="5">
    <source>
        <dbReference type="SAM" id="Phobius"/>
    </source>
</evidence>
<evidence type="ECO:0000256" key="4">
    <source>
        <dbReference type="ARBA" id="ARBA00023136"/>
    </source>
</evidence>
<comment type="caution">
    <text evidence="7">The sequence shown here is derived from an EMBL/GenBank/DDBJ whole genome shotgun (WGS) entry which is preliminary data.</text>
</comment>
<dbReference type="InterPro" id="IPR007430">
    <property type="entry name" value="VirB8"/>
</dbReference>
<keyword evidence="4 5" id="KW-0472">Membrane</keyword>
<dbReference type="EMBL" id="QEKO01000002">
    <property type="protein sequence ID" value="PVY62101.1"/>
    <property type="molecule type" value="Genomic_DNA"/>
</dbReference>
<keyword evidence="2 5" id="KW-0812">Transmembrane</keyword>
<reference evidence="7 8" key="1">
    <citation type="submission" date="2018-04" db="EMBL/GenBank/DDBJ databases">
        <title>Genomic Encyclopedia of Type Strains, Phase IV (KMG-IV): sequencing the most valuable type-strain genomes for metagenomic binning, comparative biology and taxonomic classification.</title>
        <authorList>
            <person name="Goeker M."/>
        </authorList>
    </citation>
    <scope>NUCLEOTIDE SEQUENCE [LARGE SCALE GENOMIC DNA]</scope>
    <source>
        <strain evidence="7 8">DSM 10065</strain>
    </source>
</reference>
<accession>A0A2U1CM87</accession>
<dbReference type="Proteomes" id="UP000246145">
    <property type="component" value="Unassembled WGS sequence"/>
</dbReference>
<evidence type="ECO:0000313" key="7">
    <source>
        <dbReference type="EMBL" id="PVY62101.1"/>
    </source>
</evidence>
<comment type="subcellular location">
    <subcellularLocation>
        <location evidence="1">Membrane</location>
        <topology evidence="1">Single-pass membrane protein</topology>
    </subcellularLocation>
</comment>
<dbReference type="CDD" id="cd16425">
    <property type="entry name" value="TrbF"/>
    <property type="match status" value="1"/>
</dbReference>
<dbReference type="Gene3D" id="3.10.450.230">
    <property type="entry name" value="VirB8 protein"/>
    <property type="match status" value="1"/>
</dbReference>
<evidence type="ECO:0000256" key="2">
    <source>
        <dbReference type="ARBA" id="ARBA00022692"/>
    </source>
</evidence>
<protein>
    <submittedName>
        <fullName evidence="7">Type IV secretion system protein VirB5</fullName>
    </submittedName>
</protein>
<dbReference type="SUPFAM" id="SSF54427">
    <property type="entry name" value="NTF2-like"/>
    <property type="match status" value="1"/>
</dbReference>
<evidence type="ECO:0000259" key="6">
    <source>
        <dbReference type="Pfam" id="PF04335"/>
    </source>
</evidence>
<dbReference type="NCBIfam" id="NF010446">
    <property type="entry name" value="PRK13872.1"/>
    <property type="match status" value="1"/>
</dbReference>
<dbReference type="InterPro" id="IPR035658">
    <property type="entry name" value="TrbF"/>
</dbReference>
<keyword evidence="8" id="KW-1185">Reference proteome</keyword>
<dbReference type="RefSeq" id="WP_116518098.1">
    <property type="nucleotide sequence ID" value="NZ_JACCEX010000002.1"/>
</dbReference>